<dbReference type="PANTHER" id="PTHR31066:SF66">
    <property type="entry name" value="PB1 DOMAIN-CONTAINING PROTEIN"/>
    <property type="match status" value="1"/>
</dbReference>
<accession>A0A498I1I2</accession>
<gene>
    <name evidence="3" type="ORF">DVH24_039669</name>
</gene>
<proteinExistence type="predicted"/>
<feature type="region of interest" description="Disordered" evidence="1">
    <location>
        <begin position="109"/>
        <end position="168"/>
    </location>
</feature>
<evidence type="ECO:0000313" key="3">
    <source>
        <dbReference type="EMBL" id="RXH77698.1"/>
    </source>
</evidence>
<organism evidence="3 4">
    <name type="scientific">Malus domestica</name>
    <name type="common">Apple</name>
    <name type="synonym">Pyrus malus</name>
    <dbReference type="NCBI Taxonomy" id="3750"/>
    <lineage>
        <taxon>Eukaryota</taxon>
        <taxon>Viridiplantae</taxon>
        <taxon>Streptophyta</taxon>
        <taxon>Embryophyta</taxon>
        <taxon>Tracheophyta</taxon>
        <taxon>Spermatophyta</taxon>
        <taxon>Magnoliopsida</taxon>
        <taxon>eudicotyledons</taxon>
        <taxon>Gunneridae</taxon>
        <taxon>Pentapetalae</taxon>
        <taxon>rosids</taxon>
        <taxon>fabids</taxon>
        <taxon>Rosales</taxon>
        <taxon>Rosaceae</taxon>
        <taxon>Amygdaloideae</taxon>
        <taxon>Maleae</taxon>
        <taxon>Malus</taxon>
    </lineage>
</organism>
<dbReference type="EMBL" id="RDQH01000340">
    <property type="protein sequence ID" value="RXH77698.1"/>
    <property type="molecule type" value="Genomic_DNA"/>
</dbReference>
<dbReference type="InterPro" id="IPR053198">
    <property type="entry name" value="Gynoecium_Dev_Regulator"/>
</dbReference>
<protein>
    <recommendedName>
        <fullName evidence="2">PB1 domain-containing protein</fullName>
    </recommendedName>
</protein>
<name>A0A498I1I2_MALDO</name>
<dbReference type="Proteomes" id="UP000290289">
    <property type="component" value="Chromosome 14"/>
</dbReference>
<comment type="caution">
    <text evidence="3">The sequence shown here is derived from an EMBL/GenBank/DDBJ whole genome shotgun (WGS) entry which is preliminary data.</text>
</comment>
<evidence type="ECO:0000256" key="1">
    <source>
        <dbReference type="SAM" id="MobiDB-lite"/>
    </source>
</evidence>
<dbReference type="CDD" id="cd06410">
    <property type="entry name" value="PB1_UP2"/>
    <property type="match status" value="1"/>
</dbReference>
<dbReference type="Gene3D" id="3.10.20.90">
    <property type="entry name" value="Phosphatidylinositol 3-kinase Catalytic Subunit, Chain A, domain 1"/>
    <property type="match status" value="1"/>
</dbReference>
<dbReference type="SMART" id="SM00666">
    <property type="entry name" value="PB1"/>
    <property type="match status" value="1"/>
</dbReference>
<feature type="compositionally biased region" description="Polar residues" evidence="1">
    <location>
        <begin position="115"/>
        <end position="142"/>
    </location>
</feature>
<dbReference type="AlphaFoldDB" id="A0A498I1I2"/>
<feature type="domain" description="PB1" evidence="2">
    <location>
        <begin position="24"/>
        <end position="109"/>
    </location>
</feature>
<sequence length="226" mass="25254">MDLNKATEPLKILCSYGGKILPRHSDGTLRYVGGHNRVLAVDSSITCTELMEKLKEFCGYSVELKCPLPNGDLETLIAVKSDEDLANIIEEYGRASSPPRPLKIRAILAPPKSPKQISPPMSTATSGGDSSHSKSPFSSTDSPPKRFVSPPRRYVSPQVSPPAGHRAGYQRGSGRVCYYPCHVHTQRSNPCDMSYVHHYQQYRHYHHHQHVPHCDMSYARSFPQRT</sequence>
<reference evidence="3 4" key="1">
    <citation type="submission" date="2018-10" db="EMBL/GenBank/DDBJ databases">
        <title>A high-quality apple genome assembly.</title>
        <authorList>
            <person name="Hu J."/>
        </authorList>
    </citation>
    <scope>NUCLEOTIDE SEQUENCE [LARGE SCALE GENOMIC DNA]</scope>
    <source>
        <strain evidence="4">cv. HFTH1</strain>
        <tissue evidence="3">Young leaf</tissue>
    </source>
</reference>
<dbReference type="SUPFAM" id="SSF54277">
    <property type="entry name" value="CAD &amp; PB1 domains"/>
    <property type="match status" value="1"/>
</dbReference>
<keyword evidence="4" id="KW-1185">Reference proteome</keyword>
<evidence type="ECO:0000259" key="2">
    <source>
        <dbReference type="SMART" id="SM00666"/>
    </source>
</evidence>
<evidence type="ECO:0000313" key="4">
    <source>
        <dbReference type="Proteomes" id="UP000290289"/>
    </source>
</evidence>
<dbReference type="InterPro" id="IPR000270">
    <property type="entry name" value="PB1_dom"/>
</dbReference>
<dbReference type="Pfam" id="PF00564">
    <property type="entry name" value="PB1"/>
    <property type="match status" value="1"/>
</dbReference>
<dbReference type="PANTHER" id="PTHR31066">
    <property type="entry name" value="OS05G0427100 PROTEIN-RELATED"/>
    <property type="match status" value="1"/>
</dbReference>